<dbReference type="EMBL" id="JANPWB010000011">
    <property type="protein sequence ID" value="KAJ1121989.1"/>
    <property type="molecule type" value="Genomic_DNA"/>
</dbReference>
<accession>A0AAV7P4C8</accession>
<evidence type="ECO:0000313" key="2">
    <source>
        <dbReference type="Proteomes" id="UP001066276"/>
    </source>
</evidence>
<proteinExistence type="predicted"/>
<dbReference type="Proteomes" id="UP001066276">
    <property type="component" value="Chromosome 7"/>
</dbReference>
<name>A0AAV7P4C8_PLEWA</name>
<evidence type="ECO:0000313" key="1">
    <source>
        <dbReference type="EMBL" id="KAJ1121989.1"/>
    </source>
</evidence>
<organism evidence="1 2">
    <name type="scientific">Pleurodeles waltl</name>
    <name type="common">Iberian ribbed newt</name>
    <dbReference type="NCBI Taxonomy" id="8319"/>
    <lineage>
        <taxon>Eukaryota</taxon>
        <taxon>Metazoa</taxon>
        <taxon>Chordata</taxon>
        <taxon>Craniata</taxon>
        <taxon>Vertebrata</taxon>
        <taxon>Euteleostomi</taxon>
        <taxon>Amphibia</taxon>
        <taxon>Batrachia</taxon>
        <taxon>Caudata</taxon>
        <taxon>Salamandroidea</taxon>
        <taxon>Salamandridae</taxon>
        <taxon>Pleurodelinae</taxon>
        <taxon>Pleurodeles</taxon>
    </lineage>
</organism>
<gene>
    <name evidence="1" type="ORF">NDU88_000495</name>
</gene>
<keyword evidence="2" id="KW-1185">Reference proteome</keyword>
<dbReference type="AlphaFoldDB" id="A0AAV7P4C8"/>
<sequence length="136" mass="14331">MEASIPSIRRLTLVVSCSIRSIVVQTSRWARLGVMMCEDMSVWKLGIYGGAPPKIVVAVPACQQREEGGKRNGQVEGCWQGGTASPAEAGAHRAGPVELVIVVSANPLRLGFRGRGSARSAGPLSLRRAAGPLVLQ</sequence>
<comment type="caution">
    <text evidence="1">The sequence shown here is derived from an EMBL/GenBank/DDBJ whole genome shotgun (WGS) entry which is preliminary data.</text>
</comment>
<reference evidence="1" key="1">
    <citation type="journal article" date="2022" name="bioRxiv">
        <title>Sequencing and chromosome-scale assembly of the giantPleurodeles waltlgenome.</title>
        <authorList>
            <person name="Brown T."/>
            <person name="Elewa A."/>
            <person name="Iarovenko S."/>
            <person name="Subramanian E."/>
            <person name="Araus A.J."/>
            <person name="Petzold A."/>
            <person name="Susuki M."/>
            <person name="Suzuki K.-i.T."/>
            <person name="Hayashi T."/>
            <person name="Toyoda A."/>
            <person name="Oliveira C."/>
            <person name="Osipova E."/>
            <person name="Leigh N.D."/>
            <person name="Simon A."/>
            <person name="Yun M.H."/>
        </authorList>
    </citation>
    <scope>NUCLEOTIDE SEQUENCE</scope>
    <source>
        <strain evidence="1">20211129_DDA</strain>
        <tissue evidence="1">Liver</tissue>
    </source>
</reference>
<protein>
    <submittedName>
        <fullName evidence="1">Uncharacterized protein</fullName>
    </submittedName>
</protein>